<organism evidence="2 3">
    <name type="scientific">Glaciibacter psychrotolerans</name>
    <dbReference type="NCBI Taxonomy" id="670054"/>
    <lineage>
        <taxon>Bacteria</taxon>
        <taxon>Bacillati</taxon>
        <taxon>Actinomycetota</taxon>
        <taxon>Actinomycetes</taxon>
        <taxon>Micrococcales</taxon>
        <taxon>Microbacteriaceae</taxon>
        <taxon>Glaciibacter</taxon>
    </lineage>
</organism>
<feature type="transmembrane region" description="Helical" evidence="1">
    <location>
        <begin position="15"/>
        <end position="40"/>
    </location>
</feature>
<dbReference type="RefSeq" id="WP_179577197.1">
    <property type="nucleotide sequence ID" value="NZ_JACCFM010000001.1"/>
</dbReference>
<proteinExistence type="predicted"/>
<keyword evidence="1" id="KW-0812">Transmembrane</keyword>
<keyword evidence="3" id="KW-1185">Reference proteome</keyword>
<protein>
    <submittedName>
        <fullName evidence="2">Uncharacterized membrane protein (DUF485 family)</fullName>
    </submittedName>
</protein>
<comment type="caution">
    <text evidence="2">The sequence shown here is derived from an EMBL/GenBank/DDBJ whole genome shotgun (WGS) entry which is preliminary data.</text>
</comment>
<dbReference type="AlphaFoldDB" id="A0A7Z0EAW6"/>
<feature type="transmembrane region" description="Helical" evidence="1">
    <location>
        <begin position="52"/>
        <end position="77"/>
    </location>
</feature>
<accession>A0A7Z0EAW6</accession>
<sequence>MTTQPQSNPQRIDRVLAYLVAGLVGLSVIAFFAVIAATAVGAGANDGFSHGIWPFVISFPLFGLPLGFVMIIALLVMSTVRRSRATKQGRQ</sequence>
<gene>
    <name evidence="2" type="ORF">HNR05_000057</name>
</gene>
<reference evidence="2 3" key="1">
    <citation type="submission" date="2020-07" db="EMBL/GenBank/DDBJ databases">
        <title>Sequencing the genomes of 1000 actinobacteria strains.</title>
        <authorList>
            <person name="Klenk H.-P."/>
        </authorList>
    </citation>
    <scope>NUCLEOTIDE SEQUENCE [LARGE SCALE GENOMIC DNA]</scope>
    <source>
        <strain evidence="2 3">LI1</strain>
    </source>
</reference>
<name>A0A7Z0EAW6_9MICO</name>
<evidence type="ECO:0000313" key="3">
    <source>
        <dbReference type="Proteomes" id="UP000537260"/>
    </source>
</evidence>
<keyword evidence="1" id="KW-1133">Transmembrane helix</keyword>
<keyword evidence="1" id="KW-0472">Membrane</keyword>
<dbReference type="EMBL" id="JACCFM010000001">
    <property type="protein sequence ID" value="NYJ18266.1"/>
    <property type="molecule type" value="Genomic_DNA"/>
</dbReference>
<dbReference type="Proteomes" id="UP000537260">
    <property type="component" value="Unassembled WGS sequence"/>
</dbReference>
<evidence type="ECO:0000313" key="2">
    <source>
        <dbReference type="EMBL" id="NYJ18266.1"/>
    </source>
</evidence>
<evidence type="ECO:0000256" key="1">
    <source>
        <dbReference type="SAM" id="Phobius"/>
    </source>
</evidence>